<dbReference type="Gene3D" id="1.10.486.10">
    <property type="entry name" value="PCRA, domain 4"/>
    <property type="match status" value="1"/>
</dbReference>
<organism evidence="1 2">
    <name type="scientific">Klebsiella pneumoniae subsp. ozaenae</name>
    <dbReference type="NCBI Taxonomy" id="574"/>
    <lineage>
        <taxon>Bacteria</taxon>
        <taxon>Pseudomonadati</taxon>
        <taxon>Pseudomonadota</taxon>
        <taxon>Gammaproteobacteria</taxon>
        <taxon>Enterobacterales</taxon>
        <taxon>Enterobacteriaceae</taxon>
        <taxon>Klebsiella/Raoultella group</taxon>
        <taxon>Klebsiella</taxon>
        <taxon>Klebsiella pneumoniae complex</taxon>
    </lineage>
</organism>
<accession>A0A378B6E4</accession>
<dbReference type="EC" id="3.6.4.12" evidence="1"/>
<keyword evidence="1" id="KW-0547">Nucleotide-binding</keyword>
<dbReference type="GO" id="GO:0016787">
    <property type="term" value="F:hydrolase activity"/>
    <property type="evidence" value="ECO:0007669"/>
    <property type="project" value="UniProtKB-KW"/>
</dbReference>
<dbReference type="Proteomes" id="UP000254487">
    <property type="component" value="Unassembled WGS sequence"/>
</dbReference>
<evidence type="ECO:0000313" key="1">
    <source>
        <dbReference type="EMBL" id="STV30550.1"/>
    </source>
</evidence>
<dbReference type="EMBL" id="UGLW01000003">
    <property type="protein sequence ID" value="STV30550.1"/>
    <property type="molecule type" value="Genomic_DNA"/>
</dbReference>
<evidence type="ECO:0000313" key="2">
    <source>
        <dbReference type="Proteomes" id="UP000254487"/>
    </source>
</evidence>
<sequence>MYEQEKGEKGQTRIENLEELVTATRQFSYTKKMKI</sequence>
<keyword evidence="1" id="KW-0347">Helicase</keyword>
<dbReference type="AlphaFoldDB" id="A0A378B6E4"/>
<protein>
    <submittedName>
        <fullName evidence="1">DNA-dependent helicase II</fullName>
        <ecNumber evidence="1">3.6.4.12</ecNumber>
    </submittedName>
</protein>
<name>A0A378B6E4_KLEPO</name>
<dbReference type="GO" id="GO:0003678">
    <property type="term" value="F:DNA helicase activity"/>
    <property type="evidence" value="ECO:0007669"/>
    <property type="project" value="UniProtKB-EC"/>
</dbReference>
<reference evidence="1 2" key="1">
    <citation type="submission" date="2018-06" db="EMBL/GenBank/DDBJ databases">
        <authorList>
            <consortium name="Pathogen Informatics"/>
            <person name="Doyle S."/>
        </authorList>
    </citation>
    <scope>NUCLEOTIDE SEQUENCE [LARGE SCALE GENOMIC DNA]</scope>
    <source>
        <strain evidence="1 2">NCTC10313</strain>
    </source>
</reference>
<keyword evidence="1" id="KW-0378">Hydrolase</keyword>
<proteinExistence type="predicted"/>
<keyword evidence="1" id="KW-0067">ATP-binding</keyword>
<gene>
    <name evidence="1" type="primary">uvrD_2</name>
    <name evidence="1" type="ORF">NCTC10313_06859</name>
</gene>